<dbReference type="InterPro" id="IPR051812">
    <property type="entry name" value="SPI_LacAB/RpiB"/>
</dbReference>
<dbReference type="NCBIfam" id="TIGR00689">
    <property type="entry name" value="rpiB_lacA_lacB"/>
    <property type="match status" value="1"/>
</dbReference>
<keyword evidence="4" id="KW-1185">Reference proteome</keyword>
<name>A0ABW6W8G4_9ACTN</name>
<dbReference type="PIRSF" id="PIRSF005384">
    <property type="entry name" value="RpiB_LacA_B"/>
    <property type="match status" value="1"/>
</dbReference>
<proteinExistence type="inferred from homology"/>
<dbReference type="SUPFAM" id="SSF89623">
    <property type="entry name" value="Ribose/Galactose isomerase RpiB/AlsB"/>
    <property type="match status" value="1"/>
</dbReference>
<evidence type="ECO:0000256" key="1">
    <source>
        <dbReference type="ARBA" id="ARBA00008754"/>
    </source>
</evidence>
<dbReference type="RefSeq" id="WP_020509639.1">
    <property type="nucleotide sequence ID" value="NZ_JBIAZU010000001.1"/>
</dbReference>
<dbReference type="NCBIfam" id="NF004051">
    <property type="entry name" value="PRK05571.1"/>
    <property type="match status" value="1"/>
</dbReference>
<dbReference type="InterPro" id="IPR036569">
    <property type="entry name" value="RpiB_LacA_LacB_sf"/>
</dbReference>
<dbReference type="PANTHER" id="PTHR43732:SF1">
    <property type="entry name" value="RIBOSE 5-PHOSPHATE ISOMERASE"/>
    <property type="match status" value="1"/>
</dbReference>
<evidence type="ECO:0000256" key="2">
    <source>
        <dbReference type="ARBA" id="ARBA00023235"/>
    </source>
</evidence>
<keyword evidence="2 3" id="KW-0413">Isomerase</keyword>
<dbReference type="InterPro" id="IPR003500">
    <property type="entry name" value="RpiB_LacA_LacB"/>
</dbReference>
<dbReference type="EMBL" id="JBIAZU010000001">
    <property type="protein sequence ID" value="MFF5289298.1"/>
    <property type="molecule type" value="Genomic_DNA"/>
</dbReference>
<dbReference type="GO" id="GO:0016853">
    <property type="term" value="F:isomerase activity"/>
    <property type="evidence" value="ECO:0007669"/>
    <property type="project" value="UniProtKB-KW"/>
</dbReference>
<dbReference type="Pfam" id="PF02502">
    <property type="entry name" value="LacAB_rpiB"/>
    <property type="match status" value="1"/>
</dbReference>
<accession>A0ABW6W8G4</accession>
<comment type="similarity">
    <text evidence="1">Belongs to the LacAB/RpiB family.</text>
</comment>
<protein>
    <submittedName>
        <fullName evidence="3">RpiB/LacA/LacB family sugar-phosphate isomerase</fullName>
    </submittedName>
</protein>
<dbReference type="Proteomes" id="UP001602245">
    <property type="component" value="Unassembled WGS sequence"/>
</dbReference>
<sequence length="150" mass="16054">MRIAIAADHNGVALKTRLIDQLTSQGHAVDDRGTHSDEVVDYPALCVDVGHLVAGGAADRGIIVGGSGQGEHIACNKLHGIRAGLGFDRFTTEISRLNNDSNMLILGAKVISAELALELADLWLTTAFRGGIHQRRVDAIMAIEEDEAYR</sequence>
<reference evidence="3 4" key="1">
    <citation type="submission" date="2024-10" db="EMBL/GenBank/DDBJ databases">
        <title>The Natural Products Discovery Center: Release of the First 8490 Sequenced Strains for Exploring Actinobacteria Biosynthetic Diversity.</title>
        <authorList>
            <person name="Kalkreuter E."/>
            <person name="Kautsar S.A."/>
            <person name="Yang D."/>
            <person name="Bader C.D."/>
            <person name="Teijaro C.N."/>
            <person name="Fluegel L."/>
            <person name="Davis C.M."/>
            <person name="Simpson J.R."/>
            <person name="Lauterbach L."/>
            <person name="Steele A.D."/>
            <person name="Gui C."/>
            <person name="Meng S."/>
            <person name="Li G."/>
            <person name="Viehrig K."/>
            <person name="Ye F."/>
            <person name="Su P."/>
            <person name="Kiefer A.F."/>
            <person name="Nichols A."/>
            <person name="Cepeda A.J."/>
            <person name="Yan W."/>
            <person name="Fan B."/>
            <person name="Jiang Y."/>
            <person name="Adhikari A."/>
            <person name="Zheng C.-J."/>
            <person name="Schuster L."/>
            <person name="Cowan T.M."/>
            <person name="Smanski M.J."/>
            <person name="Chevrette M.G."/>
            <person name="De Carvalho L.P.S."/>
            <person name="Shen B."/>
        </authorList>
    </citation>
    <scope>NUCLEOTIDE SEQUENCE [LARGE SCALE GENOMIC DNA]</scope>
    <source>
        <strain evidence="3 4">NPDC000087</strain>
    </source>
</reference>
<comment type="caution">
    <text evidence="3">The sequence shown here is derived from an EMBL/GenBank/DDBJ whole genome shotgun (WGS) entry which is preliminary data.</text>
</comment>
<dbReference type="PANTHER" id="PTHR43732">
    <property type="entry name" value="RIBOSE 5-PHOSPHATE ISOMERASE-RELATED"/>
    <property type="match status" value="1"/>
</dbReference>
<evidence type="ECO:0000313" key="3">
    <source>
        <dbReference type="EMBL" id="MFF5289298.1"/>
    </source>
</evidence>
<organism evidence="3 4">
    <name type="scientific">Paractinoplanes globisporus</name>
    <dbReference type="NCBI Taxonomy" id="113565"/>
    <lineage>
        <taxon>Bacteria</taxon>
        <taxon>Bacillati</taxon>
        <taxon>Actinomycetota</taxon>
        <taxon>Actinomycetes</taxon>
        <taxon>Micromonosporales</taxon>
        <taxon>Micromonosporaceae</taxon>
        <taxon>Paractinoplanes</taxon>
    </lineage>
</organism>
<evidence type="ECO:0000313" key="4">
    <source>
        <dbReference type="Proteomes" id="UP001602245"/>
    </source>
</evidence>
<gene>
    <name evidence="3" type="ORF">ACFY35_07660</name>
</gene>
<dbReference type="Gene3D" id="3.40.1400.10">
    <property type="entry name" value="Sugar-phosphate isomerase, RpiB/LacA/LacB"/>
    <property type="match status" value="1"/>
</dbReference>